<dbReference type="PANTHER" id="PTHR21366">
    <property type="entry name" value="GLYOXALASE FAMILY PROTEIN"/>
    <property type="match status" value="1"/>
</dbReference>
<dbReference type="Proteomes" id="UP000248886">
    <property type="component" value="Unassembled WGS sequence"/>
</dbReference>
<evidence type="ECO:0000313" key="3">
    <source>
        <dbReference type="Proteomes" id="UP000248886"/>
    </source>
</evidence>
<dbReference type="InterPro" id="IPR004360">
    <property type="entry name" value="Glyas_Fos-R_dOase_dom"/>
</dbReference>
<name>A0A2W1K2N7_ACIFR</name>
<proteinExistence type="predicted"/>
<dbReference type="Gene3D" id="3.10.180.10">
    <property type="entry name" value="2,3-Dihydroxybiphenyl 1,2-Dioxygenase, domain 1"/>
    <property type="match status" value="1"/>
</dbReference>
<dbReference type="EMBL" id="QKQP01000005">
    <property type="protein sequence ID" value="PZD80813.1"/>
    <property type="molecule type" value="Genomic_DNA"/>
</dbReference>
<dbReference type="SUPFAM" id="SSF54593">
    <property type="entry name" value="Glyoxalase/Bleomycin resistance protein/Dihydroxybiphenyl dioxygenase"/>
    <property type="match status" value="1"/>
</dbReference>
<dbReference type="PANTHER" id="PTHR21366:SF14">
    <property type="entry name" value="GLYOXALASE DOMAIN-CONTAINING PROTEIN 5"/>
    <property type="match status" value="1"/>
</dbReference>
<dbReference type="OMA" id="FGTHKIN"/>
<reference evidence="2 3" key="1">
    <citation type="submission" date="2018-06" db="EMBL/GenBank/DDBJ databases">
        <title>Draft sequence of Acidithiobacillus ferrooxidans CCM 4253.</title>
        <authorList>
            <person name="Moya-Beltran A."/>
            <person name="Castro M."/>
            <person name="Covarrubias P.C."/>
            <person name="Issotta F."/>
            <person name="Janiczek O."/>
            <person name="Mandl M."/>
            <person name="Kucera J."/>
            <person name="Quatrini R."/>
        </authorList>
    </citation>
    <scope>NUCLEOTIDE SEQUENCE [LARGE SCALE GENOMIC DNA]</scope>
    <source>
        <strain evidence="2 3">CCM 4253</strain>
    </source>
</reference>
<accession>A0A2W1K2N7</accession>
<dbReference type="CDD" id="cd07253">
    <property type="entry name" value="GLOD5"/>
    <property type="match status" value="1"/>
</dbReference>
<sequence length="132" mass="14109">MRIDHLDHLVLTVADISVTIAFYSRVLGMQEMTFGDQRKALIFGQQKINLHPAGHPIAPHATSPTPGSADLCFIVTGGIQGVLTHLQTCGVTLEAGPVPRTGATGPITSVYFRDPDGNLLEVATYDQSIQLS</sequence>
<dbReference type="GeneID" id="65281834"/>
<evidence type="ECO:0000313" key="2">
    <source>
        <dbReference type="EMBL" id="PZD80813.1"/>
    </source>
</evidence>
<feature type="domain" description="VOC" evidence="1">
    <location>
        <begin position="5"/>
        <end position="125"/>
    </location>
</feature>
<dbReference type="RefSeq" id="WP_012537396.1">
    <property type="nucleotide sequence ID" value="NZ_AP025160.1"/>
</dbReference>
<protein>
    <submittedName>
        <fullName evidence="2">VOC family protein</fullName>
    </submittedName>
</protein>
<dbReference type="OrthoDB" id="9812656at2"/>
<dbReference type="InterPro" id="IPR029068">
    <property type="entry name" value="Glyas_Bleomycin-R_OHBP_Dase"/>
</dbReference>
<gene>
    <name evidence="2" type="ORF">DN052_10340</name>
</gene>
<dbReference type="InterPro" id="IPR050383">
    <property type="entry name" value="GlyoxalaseI/FosfomycinResist"/>
</dbReference>
<evidence type="ECO:0000259" key="1">
    <source>
        <dbReference type="PROSITE" id="PS51819"/>
    </source>
</evidence>
<dbReference type="PROSITE" id="PS51819">
    <property type="entry name" value="VOC"/>
    <property type="match status" value="1"/>
</dbReference>
<dbReference type="AlphaFoldDB" id="A0A2W1K2N7"/>
<dbReference type="Pfam" id="PF00903">
    <property type="entry name" value="Glyoxalase"/>
    <property type="match status" value="1"/>
</dbReference>
<dbReference type="InterPro" id="IPR037523">
    <property type="entry name" value="VOC_core"/>
</dbReference>
<comment type="caution">
    <text evidence="2">The sequence shown here is derived from an EMBL/GenBank/DDBJ whole genome shotgun (WGS) entry which is preliminary data.</text>
</comment>
<organism evidence="2 3">
    <name type="scientific">Acidithiobacillus ferrooxidans</name>
    <name type="common">Thiobacillus ferrooxidans</name>
    <dbReference type="NCBI Taxonomy" id="920"/>
    <lineage>
        <taxon>Bacteria</taxon>
        <taxon>Pseudomonadati</taxon>
        <taxon>Pseudomonadota</taxon>
        <taxon>Acidithiobacillia</taxon>
        <taxon>Acidithiobacillales</taxon>
        <taxon>Acidithiobacillaceae</taxon>
        <taxon>Acidithiobacillus</taxon>
    </lineage>
</organism>